<protein>
    <recommendedName>
        <fullName evidence="3">Peptidase aspartic putative domain-containing protein</fullName>
    </recommendedName>
</protein>
<dbReference type="PANTHER" id="PTHR47331:SF5">
    <property type="entry name" value="RIBONUCLEASE H"/>
    <property type="match status" value="1"/>
</dbReference>
<reference evidence="1 2" key="1">
    <citation type="submission" date="2022-01" db="EMBL/GenBank/DDBJ databases">
        <title>A chromosomal length assembly of Cordylochernes scorpioides.</title>
        <authorList>
            <person name="Zeh D."/>
            <person name="Zeh J."/>
        </authorList>
    </citation>
    <scope>NUCLEOTIDE SEQUENCE [LARGE SCALE GENOMIC DNA]</scope>
    <source>
        <strain evidence="1">IN4F17</strain>
        <tissue evidence="1">Whole Body</tissue>
    </source>
</reference>
<accession>A0ABY6LKL6</accession>
<dbReference type="PANTHER" id="PTHR47331">
    <property type="entry name" value="PHD-TYPE DOMAIN-CONTAINING PROTEIN"/>
    <property type="match status" value="1"/>
</dbReference>
<evidence type="ECO:0000313" key="2">
    <source>
        <dbReference type="Proteomes" id="UP001235939"/>
    </source>
</evidence>
<gene>
    <name evidence="1" type="ORF">LAZ67_20002192</name>
</gene>
<sequence>MSFLRAEVKAQQRINFSRIGVGENNPKYNFPSRPLHFNKNNGPRAAQLMVSRNENSKGTFLSPNYERKTKCIFCDGMGHENWKCFKIGRMTLEEQLKKMSDAGVCFKCLKRNHLRRHCRTKFICQNCGGPHYLNFCRGNNSRRDSFSENGGSSKERKGNSSVQNQKSTVLLTQSCASEILLMTVRANICSSETSKIINVLLDSGSQYSFIRESLAEELGLEKLGERKLTKCLFGGRQTREEKHSLYSFSITNILKEETVQQELGCGISTKKGVTIIRRKNVETSEIDLLMGADNLSKIWTDQMVCLEDGLTAINTKIGWSIFGEISLEEGLASEYVSPVFLTMSYKVKDLWDLEMLGVRDPVENISQEEKAQVEKKSVVEENEKTQVEKKSVVEESEKAQVEKKSVVEESEKAQVGKKYFVEESEKSQVEKKSVVETEESHKAEVEKKFVEADENGKAEIDKRSVIETESAEPLTKEEDFIAIVEWSLKVLQNLKMIRRFWDPCGDMCIFFHSFLLLNSCSTAGGVCYDY</sequence>
<dbReference type="Gene3D" id="2.40.70.10">
    <property type="entry name" value="Acid Proteases"/>
    <property type="match status" value="1"/>
</dbReference>
<proteinExistence type="predicted"/>
<dbReference type="InterPro" id="IPR021109">
    <property type="entry name" value="Peptidase_aspartic_dom_sf"/>
</dbReference>
<evidence type="ECO:0000313" key="1">
    <source>
        <dbReference type="EMBL" id="UYV81749.1"/>
    </source>
</evidence>
<evidence type="ECO:0008006" key="3">
    <source>
        <dbReference type="Google" id="ProtNLM"/>
    </source>
</evidence>
<dbReference type="EMBL" id="CP092882">
    <property type="protein sequence ID" value="UYV81749.1"/>
    <property type="molecule type" value="Genomic_DNA"/>
</dbReference>
<keyword evidence="2" id="KW-1185">Reference proteome</keyword>
<name>A0ABY6LKL6_9ARAC</name>
<organism evidence="1 2">
    <name type="scientific">Cordylochernes scorpioides</name>
    <dbReference type="NCBI Taxonomy" id="51811"/>
    <lineage>
        <taxon>Eukaryota</taxon>
        <taxon>Metazoa</taxon>
        <taxon>Ecdysozoa</taxon>
        <taxon>Arthropoda</taxon>
        <taxon>Chelicerata</taxon>
        <taxon>Arachnida</taxon>
        <taxon>Pseudoscorpiones</taxon>
        <taxon>Cheliferoidea</taxon>
        <taxon>Chernetidae</taxon>
        <taxon>Cordylochernes</taxon>
    </lineage>
</organism>
<dbReference type="Proteomes" id="UP001235939">
    <property type="component" value="Chromosome 20"/>
</dbReference>